<dbReference type="Pfam" id="PF23256">
    <property type="entry name" value="CHX17_2nd"/>
    <property type="match status" value="1"/>
</dbReference>
<keyword evidence="7" id="KW-0406">Ion transport</keyword>
<feature type="compositionally biased region" description="Polar residues" evidence="10">
    <location>
        <begin position="658"/>
        <end position="672"/>
    </location>
</feature>
<evidence type="ECO:0000256" key="9">
    <source>
        <dbReference type="ARBA" id="ARBA00038341"/>
    </source>
</evidence>
<evidence type="ECO:0000256" key="8">
    <source>
        <dbReference type="ARBA" id="ARBA00023136"/>
    </source>
</evidence>
<feature type="domain" description="Cation/H(+) antiporter C-terminal" evidence="14">
    <location>
        <begin position="611"/>
        <end position="648"/>
    </location>
</feature>
<evidence type="ECO:0000256" key="11">
    <source>
        <dbReference type="SAM" id="Phobius"/>
    </source>
</evidence>
<dbReference type="InterPro" id="IPR050794">
    <property type="entry name" value="CPA2_transporter"/>
</dbReference>
<evidence type="ECO:0008006" key="17">
    <source>
        <dbReference type="Google" id="ProtNLM"/>
    </source>
</evidence>
<gene>
    <name evidence="15" type="ORF">CIPAW_12G058500</name>
</gene>
<name>A0A8T1NPQ4_CARIL</name>
<evidence type="ECO:0000256" key="5">
    <source>
        <dbReference type="ARBA" id="ARBA00022958"/>
    </source>
</evidence>
<comment type="similarity">
    <text evidence="9">Belongs to the monovalent cation:proton antiporter 2 (CPA2) transporter (TC 2.A.37) family. CHX (TC 2.A.37.4) subfamily.</text>
</comment>
<protein>
    <recommendedName>
        <fullName evidence="17">Cation/H+ exchanger domain-containing protein</fullName>
    </recommendedName>
</protein>
<feature type="transmembrane region" description="Helical" evidence="11">
    <location>
        <begin position="209"/>
        <end position="228"/>
    </location>
</feature>
<feature type="transmembrane region" description="Helical" evidence="11">
    <location>
        <begin position="82"/>
        <end position="101"/>
    </location>
</feature>
<organism evidence="15 16">
    <name type="scientific">Carya illinoinensis</name>
    <name type="common">Pecan</name>
    <dbReference type="NCBI Taxonomy" id="32201"/>
    <lineage>
        <taxon>Eukaryota</taxon>
        <taxon>Viridiplantae</taxon>
        <taxon>Streptophyta</taxon>
        <taxon>Embryophyta</taxon>
        <taxon>Tracheophyta</taxon>
        <taxon>Spermatophyta</taxon>
        <taxon>Magnoliopsida</taxon>
        <taxon>eudicotyledons</taxon>
        <taxon>Gunneridae</taxon>
        <taxon>Pentapetalae</taxon>
        <taxon>rosids</taxon>
        <taxon>fabids</taxon>
        <taxon>Fagales</taxon>
        <taxon>Juglandaceae</taxon>
        <taxon>Carya</taxon>
    </lineage>
</organism>
<comment type="subcellular location">
    <subcellularLocation>
        <location evidence="1">Membrane</location>
        <topology evidence="1">Multi-pass membrane protein</topology>
    </subcellularLocation>
</comment>
<dbReference type="Proteomes" id="UP000811609">
    <property type="component" value="Chromosome 12"/>
</dbReference>
<keyword evidence="3" id="KW-0633">Potassium transport</keyword>
<dbReference type="GO" id="GO:0006813">
    <property type="term" value="P:potassium ion transport"/>
    <property type="evidence" value="ECO:0007669"/>
    <property type="project" value="UniProtKB-KW"/>
</dbReference>
<dbReference type="GO" id="GO:0015297">
    <property type="term" value="F:antiporter activity"/>
    <property type="evidence" value="ECO:0007669"/>
    <property type="project" value="InterPro"/>
</dbReference>
<dbReference type="Pfam" id="PF00999">
    <property type="entry name" value="Na_H_Exchanger"/>
    <property type="match status" value="1"/>
</dbReference>
<feature type="transmembrane region" description="Helical" evidence="11">
    <location>
        <begin position="45"/>
        <end position="62"/>
    </location>
</feature>
<feature type="domain" description="Cation/H+ exchanger transmembrane" evidence="12">
    <location>
        <begin position="30"/>
        <end position="412"/>
    </location>
</feature>
<keyword evidence="5" id="KW-0630">Potassium</keyword>
<evidence type="ECO:0000259" key="13">
    <source>
        <dbReference type="Pfam" id="PF23256"/>
    </source>
</evidence>
<comment type="caution">
    <text evidence="15">The sequence shown here is derived from an EMBL/GenBank/DDBJ whole genome shotgun (WGS) entry which is preliminary data.</text>
</comment>
<dbReference type="GO" id="GO:0012505">
    <property type="term" value="C:endomembrane system"/>
    <property type="evidence" value="ECO:0007669"/>
    <property type="project" value="TreeGrafter"/>
</dbReference>
<dbReference type="EMBL" id="CM031820">
    <property type="protein sequence ID" value="KAG6633589.1"/>
    <property type="molecule type" value="Genomic_DNA"/>
</dbReference>
<feature type="transmembrane region" description="Helical" evidence="11">
    <location>
        <begin position="145"/>
        <end position="167"/>
    </location>
</feature>
<evidence type="ECO:0000256" key="7">
    <source>
        <dbReference type="ARBA" id="ARBA00023065"/>
    </source>
</evidence>
<dbReference type="InterPro" id="IPR057290">
    <property type="entry name" value="CHX17_C"/>
</dbReference>
<proteinExistence type="inferred from homology"/>
<accession>A0A8T1NPQ4</accession>
<evidence type="ECO:0000256" key="10">
    <source>
        <dbReference type="SAM" id="MobiDB-lite"/>
    </source>
</evidence>
<evidence type="ECO:0000256" key="4">
    <source>
        <dbReference type="ARBA" id="ARBA00022692"/>
    </source>
</evidence>
<keyword evidence="2" id="KW-0813">Transport</keyword>
<dbReference type="Pfam" id="PF23259">
    <property type="entry name" value="CHX17_C"/>
    <property type="match status" value="1"/>
</dbReference>
<feature type="transmembrane region" description="Helical" evidence="11">
    <location>
        <begin position="20"/>
        <end position="38"/>
    </location>
</feature>
<feature type="transmembrane region" description="Helical" evidence="11">
    <location>
        <begin position="291"/>
        <end position="310"/>
    </location>
</feature>
<sequence length="800" mass="88462">MDATHRMVCQEDFFNPLTSMAMQVSGILVISHFFHLVLKAFGQPGPIAQIFAGLVLGPSGLSNIPKVREFFFQSISADFYEIFGLFCRIIFMFLIGLETDIPYIRRNLRAVSALTYGGVAFGFISGLGGSFFLSRQLEERDFKFTFVFIIMLILAYTASPVVIRLAAELKFDTSDIGRMAIAGSLLIEMSCLLIFNFIVAFNSGKVLKYGSYCLFLSFSVVIINKYLANWFNKRNQNQKYLKNPEVFFIFSLLVGSSMFFEWANYNSLMNCFLIGLLFPKEGKTARTLVHKLTYSVHNFILPIYFGYIGFRVNASFLNSWNNVLIVVIMVSLSVVSKITGTLAACQYLQIPLKEAFLLGFLLNLKGHADLLFIGSSSKTLILWSPKAYNLLLISIVVNTIISGPIVAFLLRKDERSFGNKRTALEIIQSADEELSLLACVYGPRHMPAILSLISALSGSQKAPTNPYLMHLIELVQKRRINVSYHELEDHELSDEEGYGGNDVLGIHDAMDAFTAETRILIHLSKAVSSFTSLYEDVCNIAEDLRVSIILLPFHKHQRIDGKMDSGKEGVRTTNQKILRHAPCSVGVIVSRGIDGVPGFSQLLGSETVQHVATLFFGGPDDREAVAWSRRIAAHPRINLTVIRFLPASSSSISSPSAYNSQKDNATDGSNAASDGVDGVLRALSRLETGNGTNEVDNVFLSDFYDRDVSSGQVAYVEQYVNNAAQTVAALRDIGDLYSLFIVGKGGRGHSPLTTGICDWEECPELGTVGDLLASSDFNINGSVLVIQQHRHALKQGSYRS</sequence>
<evidence type="ECO:0000259" key="14">
    <source>
        <dbReference type="Pfam" id="PF23259"/>
    </source>
</evidence>
<dbReference type="AlphaFoldDB" id="A0A8T1NPQ4"/>
<evidence type="ECO:0000256" key="2">
    <source>
        <dbReference type="ARBA" id="ARBA00022448"/>
    </source>
</evidence>
<keyword evidence="16" id="KW-1185">Reference proteome</keyword>
<evidence type="ECO:0000256" key="1">
    <source>
        <dbReference type="ARBA" id="ARBA00004141"/>
    </source>
</evidence>
<evidence type="ECO:0000259" key="12">
    <source>
        <dbReference type="Pfam" id="PF00999"/>
    </source>
</evidence>
<feature type="transmembrane region" description="Helical" evidence="11">
    <location>
        <begin position="179"/>
        <end position="203"/>
    </location>
</feature>
<feature type="transmembrane region" description="Helical" evidence="11">
    <location>
        <begin position="387"/>
        <end position="410"/>
    </location>
</feature>
<dbReference type="InterPro" id="IPR006153">
    <property type="entry name" value="Cation/H_exchanger_TM"/>
</dbReference>
<reference evidence="15" key="1">
    <citation type="submission" date="2020-12" db="EMBL/GenBank/DDBJ databases">
        <title>WGS assembly of Carya illinoinensis cv. Pawnee.</title>
        <authorList>
            <person name="Platts A."/>
            <person name="Shu S."/>
            <person name="Wright S."/>
            <person name="Barry K."/>
            <person name="Edger P."/>
            <person name="Pires J.C."/>
            <person name="Schmutz J."/>
        </authorList>
    </citation>
    <scope>NUCLEOTIDE SEQUENCE</scope>
    <source>
        <tissue evidence="15">Leaf</tissue>
    </source>
</reference>
<dbReference type="GO" id="GO:1902600">
    <property type="term" value="P:proton transmembrane transport"/>
    <property type="evidence" value="ECO:0007669"/>
    <property type="project" value="InterPro"/>
</dbReference>
<dbReference type="PANTHER" id="PTHR32468">
    <property type="entry name" value="CATION/H + ANTIPORTER"/>
    <property type="match status" value="1"/>
</dbReference>
<keyword evidence="8 11" id="KW-0472">Membrane</keyword>
<dbReference type="GO" id="GO:0016020">
    <property type="term" value="C:membrane"/>
    <property type="evidence" value="ECO:0007669"/>
    <property type="project" value="UniProtKB-SubCell"/>
</dbReference>
<evidence type="ECO:0000256" key="6">
    <source>
        <dbReference type="ARBA" id="ARBA00022989"/>
    </source>
</evidence>
<evidence type="ECO:0000313" key="16">
    <source>
        <dbReference type="Proteomes" id="UP000811609"/>
    </source>
</evidence>
<dbReference type="GO" id="GO:0006885">
    <property type="term" value="P:regulation of pH"/>
    <property type="evidence" value="ECO:0007669"/>
    <property type="project" value="TreeGrafter"/>
</dbReference>
<feature type="domain" description="Cation/H(+) antiporter central" evidence="13">
    <location>
        <begin position="508"/>
        <end position="596"/>
    </location>
</feature>
<dbReference type="InterPro" id="IPR057291">
    <property type="entry name" value="CHX17_2nd"/>
</dbReference>
<feature type="transmembrane region" description="Helical" evidence="11">
    <location>
        <begin position="322"/>
        <end position="343"/>
    </location>
</feature>
<keyword evidence="6 11" id="KW-1133">Transmembrane helix</keyword>
<feature type="region of interest" description="Disordered" evidence="10">
    <location>
        <begin position="650"/>
        <end position="672"/>
    </location>
</feature>
<feature type="transmembrane region" description="Helical" evidence="11">
    <location>
        <begin position="113"/>
        <end position="133"/>
    </location>
</feature>
<evidence type="ECO:0000256" key="3">
    <source>
        <dbReference type="ARBA" id="ARBA00022538"/>
    </source>
</evidence>
<evidence type="ECO:0000313" key="15">
    <source>
        <dbReference type="EMBL" id="KAG6633589.1"/>
    </source>
</evidence>
<dbReference type="PANTHER" id="PTHR32468:SF18">
    <property type="entry name" value="CATION_H(+) ANTIPORTER 1"/>
    <property type="match status" value="1"/>
</dbReference>
<keyword evidence="4 11" id="KW-0812">Transmembrane</keyword>